<evidence type="ECO:0000313" key="6">
    <source>
        <dbReference type="Proteomes" id="UP000054771"/>
    </source>
</evidence>
<dbReference type="PROSITE" id="PS50405">
    <property type="entry name" value="GST_CTER"/>
    <property type="match status" value="1"/>
</dbReference>
<dbReference type="OrthoDB" id="422574at2759"/>
<gene>
    <name evidence="5" type="ORF">ASPCAL04606</name>
</gene>
<sequence length="253" mass="28808">MPAQPNITLYTEGTPNGLKISIALEELGLSYNTREIALLQNEQKEPWFLAINPNGRIPALTDIDEDGQEIKIWESGAILQYLVARYDTEHRISYPVGSKEAWEVTCWLMWQVGGVGPMQGQANHFARFAGAKYPYALNRYVHESRRLYRVLDTQLAKNPHGYIVGDRVTIADIAVWPWVTAYRFSGIPSIDEFPAIKSWLYKLLARPGFERGRNVPKPHVYLALNELSEEELDERAQYGVKWNQDAMARDAAA</sequence>
<dbReference type="InterPro" id="IPR036282">
    <property type="entry name" value="Glutathione-S-Trfase_C_sf"/>
</dbReference>
<dbReference type="OMA" id="DSREHWE"/>
<dbReference type="CDD" id="cd03048">
    <property type="entry name" value="GST_N_Ure2p_like"/>
    <property type="match status" value="1"/>
</dbReference>
<dbReference type="InterPro" id="IPR036249">
    <property type="entry name" value="Thioredoxin-like_sf"/>
</dbReference>
<protein>
    <recommendedName>
        <fullName evidence="7">Glutathione S-transferase</fullName>
    </recommendedName>
</protein>
<evidence type="ECO:0000259" key="3">
    <source>
        <dbReference type="PROSITE" id="PS50404"/>
    </source>
</evidence>
<dbReference type="SUPFAM" id="SSF47616">
    <property type="entry name" value="GST C-terminal domain-like"/>
    <property type="match status" value="1"/>
</dbReference>
<dbReference type="Proteomes" id="UP000054771">
    <property type="component" value="Unassembled WGS sequence"/>
</dbReference>
<dbReference type="Pfam" id="PF02798">
    <property type="entry name" value="GST_N"/>
    <property type="match status" value="1"/>
</dbReference>
<dbReference type="SFLD" id="SFLDS00019">
    <property type="entry name" value="Glutathione_Transferase_(cytos"/>
    <property type="match status" value="1"/>
</dbReference>
<dbReference type="EMBL" id="CDMC01000003">
    <property type="protein sequence ID" value="CEL03452.1"/>
    <property type="molecule type" value="Genomic_DNA"/>
</dbReference>
<dbReference type="InterPro" id="IPR004045">
    <property type="entry name" value="Glutathione_S-Trfase_N"/>
</dbReference>
<dbReference type="Gene3D" id="3.40.30.10">
    <property type="entry name" value="Glutaredoxin"/>
    <property type="match status" value="1"/>
</dbReference>
<dbReference type="SFLD" id="SFLDG01151">
    <property type="entry name" value="Main.2:_Nu-like"/>
    <property type="match status" value="1"/>
</dbReference>
<accession>A0A0U5C5M7</accession>
<proteinExistence type="inferred from homology"/>
<feature type="domain" description="GST C-terminal" evidence="4">
    <location>
        <begin position="97"/>
        <end position="220"/>
    </location>
</feature>
<name>A0A0U5C5M7_ASPCI</name>
<dbReference type="SFLD" id="SFLDG00358">
    <property type="entry name" value="Main_(cytGST)"/>
    <property type="match status" value="1"/>
</dbReference>
<dbReference type="InterPro" id="IPR010987">
    <property type="entry name" value="Glutathione-S-Trfase_C-like"/>
</dbReference>
<dbReference type="STRING" id="454130.A0A0U5C5M7"/>
<evidence type="ECO:0000256" key="1">
    <source>
        <dbReference type="ARBA" id="ARBA00007409"/>
    </source>
</evidence>
<dbReference type="PANTHER" id="PTHR44051">
    <property type="entry name" value="GLUTATHIONE S-TRANSFERASE-RELATED"/>
    <property type="match status" value="1"/>
</dbReference>
<reference evidence="6" key="1">
    <citation type="journal article" date="2016" name="Genome Announc.">
        <title>Draft genome sequences of fungus Aspergillus calidoustus.</title>
        <authorList>
            <person name="Horn F."/>
            <person name="Linde J."/>
            <person name="Mattern D.J."/>
            <person name="Walther G."/>
            <person name="Guthke R."/>
            <person name="Scherlach K."/>
            <person name="Martin K."/>
            <person name="Brakhage A.A."/>
            <person name="Petzke L."/>
            <person name="Valiante V."/>
        </authorList>
    </citation>
    <scope>NUCLEOTIDE SEQUENCE [LARGE SCALE GENOMIC DNA]</scope>
    <source>
        <strain evidence="6">SF006504</strain>
    </source>
</reference>
<feature type="domain" description="GST N-terminal" evidence="3">
    <location>
        <begin position="4"/>
        <end position="90"/>
    </location>
</feature>
<evidence type="ECO:0008006" key="7">
    <source>
        <dbReference type="Google" id="ProtNLM"/>
    </source>
</evidence>
<comment type="similarity">
    <text evidence="1 2">Belongs to the GST superfamily.</text>
</comment>
<organism evidence="5 6">
    <name type="scientific">Aspergillus calidoustus</name>
    <dbReference type="NCBI Taxonomy" id="454130"/>
    <lineage>
        <taxon>Eukaryota</taxon>
        <taxon>Fungi</taxon>
        <taxon>Dikarya</taxon>
        <taxon>Ascomycota</taxon>
        <taxon>Pezizomycotina</taxon>
        <taxon>Eurotiomycetes</taxon>
        <taxon>Eurotiomycetidae</taxon>
        <taxon>Eurotiales</taxon>
        <taxon>Aspergillaceae</taxon>
        <taxon>Aspergillus</taxon>
        <taxon>Aspergillus subgen. Nidulantes</taxon>
    </lineage>
</organism>
<dbReference type="Gene3D" id="1.20.1050.10">
    <property type="match status" value="1"/>
</dbReference>
<evidence type="ECO:0000259" key="4">
    <source>
        <dbReference type="PROSITE" id="PS50405"/>
    </source>
</evidence>
<dbReference type="AlphaFoldDB" id="A0A0U5C5M7"/>
<evidence type="ECO:0000256" key="2">
    <source>
        <dbReference type="RuleBase" id="RU003494"/>
    </source>
</evidence>
<evidence type="ECO:0000313" key="5">
    <source>
        <dbReference type="EMBL" id="CEL03452.1"/>
    </source>
</evidence>
<dbReference type="InterPro" id="IPR004046">
    <property type="entry name" value="GST_C"/>
</dbReference>
<dbReference type="InterPro" id="IPR040079">
    <property type="entry name" value="Glutathione_S-Trfase"/>
</dbReference>
<keyword evidence="6" id="KW-1185">Reference proteome</keyword>
<dbReference type="SUPFAM" id="SSF52833">
    <property type="entry name" value="Thioredoxin-like"/>
    <property type="match status" value="1"/>
</dbReference>
<dbReference type="PANTHER" id="PTHR44051:SF8">
    <property type="entry name" value="GLUTATHIONE S-TRANSFERASE GSTA"/>
    <property type="match status" value="1"/>
</dbReference>
<dbReference type="Pfam" id="PF00043">
    <property type="entry name" value="GST_C"/>
    <property type="match status" value="1"/>
</dbReference>
<dbReference type="PROSITE" id="PS50404">
    <property type="entry name" value="GST_NTER"/>
    <property type="match status" value="1"/>
</dbReference>